<evidence type="ECO:0000313" key="4">
    <source>
        <dbReference type="Proteomes" id="UP000030746"/>
    </source>
</evidence>
<evidence type="ECO:0000313" key="3">
    <source>
        <dbReference type="EMBL" id="ESO95246.1"/>
    </source>
</evidence>
<sequence>MPSFRRKSSSNLTLHVNPNRSLSQGNRPLLLSRDSDYGSTSLTVTGKSPKGSRTPEPRSRENELIESPAISVTPSVLEDDVFIEPGPSLDYLLDSGATTVEDEREGLENSITSLDRQLSEWATYNKKKSLDKKQLFEYIKCGLLFIFVVVCSVSLFKPDFCLPTNKTQFSF</sequence>
<name>V4ANM9_LOTGI</name>
<feature type="region of interest" description="Disordered" evidence="1">
    <location>
        <begin position="1"/>
        <end position="65"/>
    </location>
</feature>
<keyword evidence="2" id="KW-0812">Transmembrane</keyword>
<feature type="compositionally biased region" description="Polar residues" evidence="1">
    <location>
        <begin position="9"/>
        <end position="26"/>
    </location>
</feature>
<protein>
    <submittedName>
        <fullName evidence="3">Uncharacterized protein</fullName>
    </submittedName>
</protein>
<dbReference type="AlphaFoldDB" id="V4ANM9"/>
<dbReference type="GeneID" id="20243068"/>
<dbReference type="EMBL" id="KB201664">
    <property type="protein sequence ID" value="ESO95246.1"/>
    <property type="molecule type" value="Genomic_DNA"/>
</dbReference>
<feature type="compositionally biased region" description="Basic and acidic residues" evidence="1">
    <location>
        <begin position="53"/>
        <end position="63"/>
    </location>
</feature>
<dbReference type="Proteomes" id="UP000030746">
    <property type="component" value="Unassembled WGS sequence"/>
</dbReference>
<feature type="compositionally biased region" description="Polar residues" evidence="1">
    <location>
        <begin position="37"/>
        <end position="46"/>
    </location>
</feature>
<proteinExistence type="predicted"/>
<evidence type="ECO:0000256" key="2">
    <source>
        <dbReference type="SAM" id="Phobius"/>
    </source>
</evidence>
<dbReference type="RefSeq" id="XP_009054062.1">
    <property type="nucleotide sequence ID" value="XM_009055814.1"/>
</dbReference>
<dbReference type="CTD" id="20243068"/>
<evidence type="ECO:0000256" key="1">
    <source>
        <dbReference type="SAM" id="MobiDB-lite"/>
    </source>
</evidence>
<keyword evidence="2" id="KW-1133">Transmembrane helix</keyword>
<organism evidence="3 4">
    <name type="scientific">Lottia gigantea</name>
    <name type="common">Giant owl limpet</name>
    <dbReference type="NCBI Taxonomy" id="225164"/>
    <lineage>
        <taxon>Eukaryota</taxon>
        <taxon>Metazoa</taxon>
        <taxon>Spiralia</taxon>
        <taxon>Lophotrochozoa</taxon>
        <taxon>Mollusca</taxon>
        <taxon>Gastropoda</taxon>
        <taxon>Patellogastropoda</taxon>
        <taxon>Lottioidea</taxon>
        <taxon>Lottiidae</taxon>
        <taxon>Lottia</taxon>
    </lineage>
</organism>
<dbReference type="KEGG" id="lgi:LOTGIDRAFT_175189"/>
<keyword evidence="2" id="KW-0472">Membrane</keyword>
<feature type="transmembrane region" description="Helical" evidence="2">
    <location>
        <begin position="135"/>
        <end position="156"/>
    </location>
</feature>
<dbReference type="HOGENOM" id="CLU_1564625_0_0_1"/>
<reference evidence="3 4" key="1">
    <citation type="journal article" date="2013" name="Nature">
        <title>Insights into bilaterian evolution from three spiralian genomes.</title>
        <authorList>
            <person name="Simakov O."/>
            <person name="Marletaz F."/>
            <person name="Cho S.J."/>
            <person name="Edsinger-Gonzales E."/>
            <person name="Havlak P."/>
            <person name="Hellsten U."/>
            <person name="Kuo D.H."/>
            <person name="Larsson T."/>
            <person name="Lv J."/>
            <person name="Arendt D."/>
            <person name="Savage R."/>
            <person name="Osoegawa K."/>
            <person name="de Jong P."/>
            <person name="Grimwood J."/>
            <person name="Chapman J.A."/>
            <person name="Shapiro H."/>
            <person name="Aerts A."/>
            <person name="Otillar R.P."/>
            <person name="Terry A.Y."/>
            <person name="Boore J.L."/>
            <person name="Grigoriev I.V."/>
            <person name="Lindberg D.R."/>
            <person name="Seaver E.C."/>
            <person name="Weisblat D.A."/>
            <person name="Putnam N.H."/>
            <person name="Rokhsar D.S."/>
        </authorList>
    </citation>
    <scope>NUCLEOTIDE SEQUENCE [LARGE SCALE GENOMIC DNA]</scope>
</reference>
<gene>
    <name evidence="3" type="ORF">LOTGIDRAFT_175189</name>
</gene>
<keyword evidence="4" id="KW-1185">Reference proteome</keyword>
<accession>V4ANM9</accession>